<name>A0A542CT22_AMYCI</name>
<comment type="caution">
    <text evidence="1">The sequence shown here is derived from an EMBL/GenBank/DDBJ whole genome shotgun (WGS) entry which is preliminary data.</text>
</comment>
<dbReference type="EMBL" id="VFML01000002">
    <property type="protein sequence ID" value="TQI93944.1"/>
    <property type="molecule type" value="Genomic_DNA"/>
</dbReference>
<sequence length="171" mass="19631">MLMKELPRRLKGYAVRMAWEDLKVVVLVDRDEEDCLALKSQLDRYAADAGLSTPNTARRGFQVLNRIVVEELEAWYFGDVPALCRAYPRLPASLGQQSRYRDPDAISGGTWEMLEQVLRKSGYHKAGLRKLRAALDIAPHMNVESNRSRSFEVFRDGLRRLADEDRHAEKN</sequence>
<accession>A0A542CT22</accession>
<dbReference type="InterPro" id="IPR025455">
    <property type="entry name" value="DUF4276"/>
</dbReference>
<keyword evidence="2" id="KW-1185">Reference proteome</keyword>
<gene>
    <name evidence="1" type="ORF">FB471_6090</name>
</gene>
<evidence type="ECO:0000313" key="1">
    <source>
        <dbReference type="EMBL" id="TQI93944.1"/>
    </source>
</evidence>
<organism evidence="1 2">
    <name type="scientific">Amycolatopsis cihanbeyliensis</name>
    <dbReference type="NCBI Taxonomy" id="1128664"/>
    <lineage>
        <taxon>Bacteria</taxon>
        <taxon>Bacillati</taxon>
        <taxon>Actinomycetota</taxon>
        <taxon>Actinomycetes</taxon>
        <taxon>Pseudonocardiales</taxon>
        <taxon>Pseudonocardiaceae</taxon>
        <taxon>Amycolatopsis</taxon>
    </lineage>
</organism>
<protein>
    <submittedName>
        <fullName evidence="1">Uncharacterized protein DUF4276</fullName>
    </submittedName>
</protein>
<dbReference type="Pfam" id="PF14103">
    <property type="entry name" value="DUF4276"/>
    <property type="match status" value="1"/>
</dbReference>
<proteinExistence type="predicted"/>
<dbReference type="Proteomes" id="UP000320876">
    <property type="component" value="Unassembled WGS sequence"/>
</dbReference>
<reference evidence="1 2" key="1">
    <citation type="submission" date="2019-06" db="EMBL/GenBank/DDBJ databases">
        <title>Sequencing the genomes of 1000 actinobacteria strains.</title>
        <authorList>
            <person name="Klenk H.-P."/>
        </authorList>
    </citation>
    <scope>NUCLEOTIDE SEQUENCE [LARGE SCALE GENOMIC DNA]</scope>
    <source>
        <strain evidence="1 2">DSM 45679</strain>
    </source>
</reference>
<dbReference type="AlphaFoldDB" id="A0A542CT22"/>
<evidence type="ECO:0000313" key="2">
    <source>
        <dbReference type="Proteomes" id="UP000320876"/>
    </source>
</evidence>